<keyword evidence="8" id="KW-1185">Reference proteome</keyword>
<organism evidence="7 8">
    <name type="scientific">Ophiobolus disseminans</name>
    <dbReference type="NCBI Taxonomy" id="1469910"/>
    <lineage>
        <taxon>Eukaryota</taxon>
        <taxon>Fungi</taxon>
        <taxon>Dikarya</taxon>
        <taxon>Ascomycota</taxon>
        <taxon>Pezizomycotina</taxon>
        <taxon>Dothideomycetes</taxon>
        <taxon>Pleosporomycetidae</taxon>
        <taxon>Pleosporales</taxon>
        <taxon>Pleosporineae</taxon>
        <taxon>Phaeosphaeriaceae</taxon>
        <taxon>Ophiobolus</taxon>
    </lineage>
</organism>
<dbReference type="AlphaFoldDB" id="A0A6A6ZEK5"/>
<name>A0A6A6ZEK5_9PLEO</name>
<evidence type="ECO:0000256" key="5">
    <source>
        <dbReference type="SAM" id="Coils"/>
    </source>
</evidence>
<comment type="subcellular location">
    <subcellularLocation>
        <location evidence="1">Membrane</location>
        <topology evidence="1">Multi-pass membrane protein</topology>
    </subcellularLocation>
</comment>
<protein>
    <submittedName>
        <fullName evidence="7">Uncharacterized protein</fullName>
    </submittedName>
</protein>
<proteinExistence type="predicted"/>
<evidence type="ECO:0000313" key="8">
    <source>
        <dbReference type="Proteomes" id="UP000799424"/>
    </source>
</evidence>
<evidence type="ECO:0000256" key="4">
    <source>
        <dbReference type="ARBA" id="ARBA00023136"/>
    </source>
</evidence>
<dbReference type="Pfam" id="PF01544">
    <property type="entry name" value="CorA"/>
    <property type="match status" value="1"/>
</dbReference>
<dbReference type="InterPro" id="IPR002523">
    <property type="entry name" value="MgTranspt_CorA/ZnTranspt_ZntB"/>
</dbReference>
<keyword evidence="5" id="KW-0175">Coiled coil</keyword>
<feature type="coiled-coil region" evidence="5">
    <location>
        <begin position="31"/>
        <end position="58"/>
    </location>
</feature>
<feature type="transmembrane region" description="Helical" evidence="6">
    <location>
        <begin position="81"/>
        <end position="101"/>
    </location>
</feature>
<evidence type="ECO:0000313" key="7">
    <source>
        <dbReference type="EMBL" id="KAF2818617.1"/>
    </source>
</evidence>
<evidence type="ECO:0000256" key="1">
    <source>
        <dbReference type="ARBA" id="ARBA00004141"/>
    </source>
</evidence>
<gene>
    <name evidence="7" type="ORF">CC86DRAFT_433081</name>
</gene>
<dbReference type="Proteomes" id="UP000799424">
    <property type="component" value="Unassembled WGS sequence"/>
</dbReference>
<reference evidence="7" key="1">
    <citation type="journal article" date="2020" name="Stud. Mycol.">
        <title>101 Dothideomycetes genomes: a test case for predicting lifestyles and emergence of pathogens.</title>
        <authorList>
            <person name="Haridas S."/>
            <person name="Albert R."/>
            <person name="Binder M."/>
            <person name="Bloem J."/>
            <person name="Labutti K."/>
            <person name="Salamov A."/>
            <person name="Andreopoulos B."/>
            <person name="Baker S."/>
            <person name="Barry K."/>
            <person name="Bills G."/>
            <person name="Bluhm B."/>
            <person name="Cannon C."/>
            <person name="Castanera R."/>
            <person name="Culley D."/>
            <person name="Daum C."/>
            <person name="Ezra D."/>
            <person name="Gonzalez J."/>
            <person name="Henrissat B."/>
            <person name="Kuo A."/>
            <person name="Liang C."/>
            <person name="Lipzen A."/>
            <person name="Lutzoni F."/>
            <person name="Magnuson J."/>
            <person name="Mondo S."/>
            <person name="Nolan M."/>
            <person name="Ohm R."/>
            <person name="Pangilinan J."/>
            <person name="Park H.-J."/>
            <person name="Ramirez L."/>
            <person name="Alfaro M."/>
            <person name="Sun H."/>
            <person name="Tritt A."/>
            <person name="Yoshinaga Y."/>
            <person name="Zwiers L.-H."/>
            <person name="Turgeon B."/>
            <person name="Goodwin S."/>
            <person name="Spatafora J."/>
            <person name="Crous P."/>
            <person name="Grigoriev I."/>
        </authorList>
    </citation>
    <scope>NUCLEOTIDE SEQUENCE</scope>
    <source>
        <strain evidence="7">CBS 113818</strain>
    </source>
</reference>
<keyword evidence="3 6" id="KW-1133">Transmembrane helix</keyword>
<keyword evidence="4 6" id="KW-0472">Membrane</keyword>
<feature type="transmembrane region" description="Helical" evidence="6">
    <location>
        <begin position="113"/>
        <end position="132"/>
    </location>
</feature>
<keyword evidence="2 6" id="KW-0812">Transmembrane</keyword>
<accession>A0A6A6ZEK5</accession>
<evidence type="ECO:0000256" key="2">
    <source>
        <dbReference type="ARBA" id="ARBA00022692"/>
    </source>
</evidence>
<evidence type="ECO:0000256" key="3">
    <source>
        <dbReference type="ARBA" id="ARBA00022989"/>
    </source>
</evidence>
<dbReference type="OrthoDB" id="3231000at2759"/>
<evidence type="ECO:0000256" key="6">
    <source>
        <dbReference type="SAM" id="Phobius"/>
    </source>
</evidence>
<dbReference type="GO" id="GO:0016020">
    <property type="term" value="C:membrane"/>
    <property type="evidence" value="ECO:0007669"/>
    <property type="project" value="UniProtKB-SubCell"/>
</dbReference>
<dbReference type="Gene3D" id="1.20.58.340">
    <property type="entry name" value="Magnesium transport protein CorA, transmembrane region"/>
    <property type="match status" value="1"/>
</dbReference>
<dbReference type="EMBL" id="MU006250">
    <property type="protein sequence ID" value="KAF2818617.1"/>
    <property type="molecule type" value="Genomic_DNA"/>
</dbReference>
<dbReference type="InterPro" id="IPR045863">
    <property type="entry name" value="CorA_TM1_TM2"/>
</dbReference>
<dbReference type="SUPFAM" id="SSF144083">
    <property type="entry name" value="Magnesium transport protein CorA, transmembrane region"/>
    <property type="match status" value="1"/>
</dbReference>
<sequence length="157" mass="18198">MERNGTRYTDRGDSRCCATGFRRQQCQEYCLERYRIRFQRVQHLLNELQGRVDRMSNKCYAGMQLVAARQGIAESHHIGRLTWLATVSVPFSFVTGLFSMNEDLKSLRITFKWFFATAVPWAIVGLMVAGWSSKILRRVKLMIKDSSSVWSPKVTPR</sequence>